<dbReference type="RefSeq" id="XP_018692497.1">
    <property type="nucleotide sequence ID" value="XM_018837937.1"/>
</dbReference>
<reference evidence="2 3" key="1">
    <citation type="submission" date="2016-04" db="EMBL/GenBank/DDBJ databases">
        <title>Draft genome of Fonsecaea erecta CBS 125763.</title>
        <authorList>
            <person name="Weiss V.A."/>
            <person name="Vicente V.A."/>
            <person name="Raittz R.T."/>
            <person name="Moreno L.F."/>
            <person name="De Souza E.M."/>
            <person name="Pedrosa F.O."/>
            <person name="Steffens M.B."/>
            <person name="Faoro H."/>
            <person name="Tadra-Sfeir M.Z."/>
            <person name="Najafzadeh M.J."/>
            <person name="Felipe M.S."/>
            <person name="Teixeira M."/>
            <person name="Sun J."/>
            <person name="Xi L."/>
            <person name="Gomes R."/>
            <person name="De Azevedo C.M."/>
            <person name="Salgado C.G."/>
            <person name="Da Silva M.B."/>
            <person name="Nascimento M.F."/>
            <person name="Queiroz-Telles F."/>
            <person name="Attili D.S."/>
            <person name="Gorbushina A."/>
        </authorList>
    </citation>
    <scope>NUCLEOTIDE SEQUENCE [LARGE SCALE GENOMIC DNA]</scope>
    <source>
        <strain evidence="2 3">CBS 125763</strain>
    </source>
</reference>
<feature type="transmembrane region" description="Helical" evidence="1">
    <location>
        <begin position="152"/>
        <end position="174"/>
    </location>
</feature>
<evidence type="ECO:0008006" key="4">
    <source>
        <dbReference type="Google" id="ProtNLM"/>
    </source>
</evidence>
<evidence type="ECO:0000313" key="3">
    <source>
        <dbReference type="Proteomes" id="UP000078343"/>
    </source>
</evidence>
<dbReference type="OrthoDB" id="5371583at2759"/>
<dbReference type="EMBL" id="LVYI01000005">
    <property type="protein sequence ID" value="OAP59130.1"/>
    <property type="molecule type" value="Genomic_DNA"/>
</dbReference>
<organism evidence="2 3">
    <name type="scientific">Fonsecaea erecta</name>
    <dbReference type="NCBI Taxonomy" id="1367422"/>
    <lineage>
        <taxon>Eukaryota</taxon>
        <taxon>Fungi</taxon>
        <taxon>Dikarya</taxon>
        <taxon>Ascomycota</taxon>
        <taxon>Pezizomycotina</taxon>
        <taxon>Eurotiomycetes</taxon>
        <taxon>Chaetothyriomycetidae</taxon>
        <taxon>Chaetothyriales</taxon>
        <taxon>Herpotrichiellaceae</taxon>
        <taxon>Fonsecaea</taxon>
    </lineage>
</organism>
<dbReference type="PANTHER" id="PTHR42069:SF1">
    <property type="entry name" value="MARVEL DOMAIN-CONTAINING PROTEIN"/>
    <property type="match status" value="1"/>
</dbReference>
<evidence type="ECO:0000256" key="1">
    <source>
        <dbReference type="SAM" id="Phobius"/>
    </source>
</evidence>
<comment type="caution">
    <text evidence="2">The sequence shown here is derived from an EMBL/GenBank/DDBJ whole genome shotgun (WGS) entry which is preliminary data.</text>
</comment>
<accession>A0A178ZH69</accession>
<sequence length="294" mass="32712">MTSKFLQNILEATSEISEFSNNHSPAHSSWVEILPHNHEPHTSVQKSEALVNPRRAFLLKQYDRLRYWTRITSGITNFISALFSIFTESIMIYTIYKLHITKDLFVEGRPWGPWARGSVLWPTFMLFTGSIITSLLALTALVALWCQAEHKAAFFSVLYATVHIVAWVVVSVVYKVEKTEKDLWGWSCTDKAKAIQHQLGSNKVDFESLCKLQVSLILSLSASNSLSKSASDRQRPAMSDTGSAQTSSWEVSVTEVVIKIFATGVSSYLDGKQEGLKTKLVGDVGSAVFGQLTG</sequence>
<dbReference type="PANTHER" id="PTHR42069">
    <property type="entry name" value="HYPHAL ANASTAMOSIS-8 PROTEIN"/>
    <property type="match status" value="1"/>
</dbReference>
<protein>
    <recommendedName>
        <fullName evidence="4">MARVEL domain-containing protein</fullName>
    </recommendedName>
</protein>
<gene>
    <name evidence="2" type="ORF">AYL99_06428</name>
</gene>
<feature type="transmembrane region" description="Helical" evidence="1">
    <location>
        <begin position="74"/>
        <end position="96"/>
    </location>
</feature>
<keyword evidence="1" id="KW-0472">Membrane</keyword>
<keyword evidence="1" id="KW-1133">Transmembrane helix</keyword>
<dbReference type="GeneID" id="30010596"/>
<proteinExistence type="predicted"/>
<keyword evidence="3" id="KW-1185">Reference proteome</keyword>
<dbReference type="Proteomes" id="UP000078343">
    <property type="component" value="Unassembled WGS sequence"/>
</dbReference>
<evidence type="ECO:0000313" key="2">
    <source>
        <dbReference type="EMBL" id="OAP59130.1"/>
    </source>
</evidence>
<name>A0A178ZH69_9EURO</name>
<keyword evidence="1" id="KW-0812">Transmembrane</keyword>
<feature type="transmembrane region" description="Helical" evidence="1">
    <location>
        <begin position="119"/>
        <end position="145"/>
    </location>
</feature>
<dbReference type="AlphaFoldDB" id="A0A178ZH69"/>
<dbReference type="STRING" id="1367422.A0A178ZH69"/>